<evidence type="ECO:0000313" key="15">
    <source>
        <dbReference type="EMBL" id="KAA8518388.1"/>
    </source>
</evidence>
<evidence type="ECO:0000256" key="3">
    <source>
        <dbReference type="ARBA" id="ARBA00022692"/>
    </source>
</evidence>
<dbReference type="FunFam" id="2.60.40.420:FF:000067">
    <property type="entry name" value="Cupredoxin superfamily protein"/>
    <property type="match status" value="1"/>
</dbReference>
<evidence type="ECO:0000256" key="10">
    <source>
        <dbReference type="ARBA" id="ARBA00023157"/>
    </source>
</evidence>
<keyword evidence="7 12" id="KW-1133">Transmembrane helix</keyword>
<name>A0A5J4ZL98_9ASTE</name>
<protein>
    <recommendedName>
        <fullName evidence="14">Phytocyanin domain-containing protein</fullName>
    </recommendedName>
</protein>
<accession>A0A5J4ZL98</accession>
<dbReference type="Pfam" id="PF02298">
    <property type="entry name" value="Cu_bind_like"/>
    <property type="match status" value="1"/>
</dbReference>
<feature type="chain" id="PRO_5023879214" description="Phytocyanin domain-containing protein" evidence="13">
    <location>
        <begin position="25"/>
        <end position="164"/>
    </location>
</feature>
<sequence length="164" mass="17275">MASMKSPVIFAIVAVVVLPTLTMATEFWVGDTSGWTVNFNYQDWAKDKVFHVGDSLVFNYTMGFHNVFKVDGAAFKDCVIPPANEALTSGHDVIPLQAPGKKWYICGVGDHCAKKGQKLTITVNDGAAPAPAPAPAPTDAASGLGTSVYHVLMAAVVAVALVLL</sequence>
<evidence type="ECO:0000256" key="5">
    <source>
        <dbReference type="ARBA" id="ARBA00022729"/>
    </source>
</evidence>
<feature type="transmembrane region" description="Helical" evidence="12">
    <location>
        <begin position="147"/>
        <end position="163"/>
    </location>
</feature>
<dbReference type="Proteomes" id="UP000325577">
    <property type="component" value="Linkage Group LG7"/>
</dbReference>
<dbReference type="PROSITE" id="PS51485">
    <property type="entry name" value="PHYTOCYANIN"/>
    <property type="match status" value="1"/>
</dbReference>
<organism evidence="15 16">
    <name type="scientific">Nyssa sinensis</name>
    <dbReference type="NCBI Taxonomy" id="561372"/>
    <lineage>
        <taxon>Eukaryota</taxon>
        <taxon>Viridiplantae</taxon>
        <taxon>Streptophyta</taxon>
        <taxon>Embryophyta</taxon>
        <taxon>Tracheophyta</taxon>
        <taxon>Spermatophyta</taxon>
        <taxon>Magnoliopsida</taxon>
        <taxon>eudicotyledons</taxon>
        <taxon>Gunneridae</taxon>
        <taxon>Pentapetalae</taxon>
        <taxon>asterids</taxon>
        <taxon>Cornales</taxon>
        <taxon>Nyssaceae</taxon>
        <taxon>Nyssa</taxon>
    </lineage>
</organism>
<gene>
    <name evidence="15" type="ORF">F0562_015729</name>
</gene>
<reference evidence="15 16" key="1">
    <citation type="submission" date="2019-09" db="EMBL/GenBank/DDBJ databases">
        <title>A chromosome-level genome assembly of the Chinese tupelo Nyssa sinensis.</title>
        <authorList>
            <person name="Yang X."/>
            <person name="Kang M."/>
            <person name="Yang Y."/>
            <person name="Xiong H."/>
            <person name="Wang M."/>
            <person name="Zhang Z."/>
            <person name="Wang Z."/>
            <person name="Wu H."/>
            <person name="Ma T."/>
            <person name="Liu J."/>
            <person name="Xi Z."/>
        </authorList>
    </citation>
    <scope>NUCLEOTIDE SEQUENCE [LARGE SCALE GENOMIC DNA]</scope>
    <source>
        <strain evidence="15">J267</strain>
        <tissue evidence="15">Leaf</tissue>
    </source>
</reference>
<dbReference type="AlphaFoldDB" id="A0A5J4ZL98"/>
<keyword evidence="8" id="KW-0186">Copper</keyword>
<dbReference type="InterPro" id="IPR003245">
    <property type="entry name" value="Phytocyanin_dom"/>
</dbReference>
<comment type="subcellular location">
    <subcellularLocation>
        <location evidence="1">Membrane</location>
        <topology evidence="1">Single-pass type I membrane protein</topology>
    </subcellularLocation>
</comment>
<dbReference type="Gene3D" id="2.60.40.420">
    <property type="entry name" value="Cupredoxins - blue copper proteins"/>
    <property type="match status" value="1"/>
</dbReference>
<feature type="signal peptide" evidence="13">
    <location>
        <begin position="1"/>
        <end position="24"/>
    </location>
</feature>
<dbReference type="GO" id="GO:0009055">
    <property type="term" value="F:electron transfer activity"/>
    <property type="evidence" value="ECO:0007669"/>
    <property type="project" value="InterPro"/>
</dbReference>
<evidence type="ECO:0000259" key="14">
    <source>
        <dbReference type="PROSITE" id="PS51485"/>
    </source>
</evidence>
<evidence type="ECO:0000256" key="2">
    <source>
        <dbReference type="ARBA" id="ARBA00022448"/>
    </source>
</evidence>
<evidence type="ECO:0000256" key="1">
    <source>
        <dbReference type="ARBA" id="ARBA00004479"/>
    </source>
</evidence>
<keyword evidence="16" id="KW-1185">Reference proteome</keyword>
<evidence type="ECO:0000256" key="9">
    <source>
        <dbReference type="ARBA" id="ARBA00023136"/>
    </source>
</evidence>
<evidence type="ECO:0000256" key="8">
    <source>
        <dbReference type="ARBA" id="ARBA00023008"/>
    </source>
</evidence>
<keyword evidence="5 13" id="KW-0732">Signal</keyword>
<keyword evidence="4" id="KW-0479">Metal-binding</keyword>
<dbReference type="GO" id="GO:0005886">
    <property type="term" value="C:plasma membrane"/>
    <property type="evidence" value="ECO:0007669"/>
    <property type="project" value="TreeGrafter"/>
</dbReference>
<dbReference type="InterPro" id="IPR039391">
    <property type="entry name" value="Phytocyanin-like"/>
</dbReference>
<evidence type="ECO:0000313" key="16">
    <source>
        <dbReference type="Proteomes" id="UP000325577"/>
    </source>
</evidence>
<keyword evidence="2" id="KW-0813">Transport</keyword>
<evidence type="ECO:0000256" key="11">
    <source>
        <dbReference type="ARBA" id="ARBA00023180"/>
    </source>
</evidence>
<dbReference type="PANTHER" id="PTHR33021:SF533">
    <property type="entry name" value="PHYTOCYANIN DOMAIN-CONTAINING PROTEIN"/>
    <property type="match status" value="1"/>
</dbReference>
<feature type="domain" description="Phytocyanin" evidence="14">
    <location>
        <begin position="25"/>
        <end position="125"/>
    </location>
</feature>
<evidence type="ECO:0000256" key="6">
    <source>
        <dbReference type="ARBA" id="ARBA00022982"/>
    </source>
</evidence>
<dbReference type="SUPFAM" id="SSF49503">
    <property type="entry name" value="Cupredoxins"/>
    <property type="match status" value="1"/>
</dbReference>
<dbReference type="OrthoDB" id="687943at2759"/>
<dbReference type="CDD" id="cd04216">
    <property type="entry name" value="Phytocyanin"/>
    <property type="match status" value="1"/>
</dbReference>
<evidence type="ECO:0000256" key="7">
    <source>
        <dbReference type="ARBA" id="ARBA00022989"/>
    </source>
</evidence>
<keyword evidence="6" id="KW-0249">Electron transport</keyword>
<keyword evidence="3 12" id="KW-0812">Transmembrane</keyword>
<dbReference type="PANTHER" id="PTHR33021">
    <property type="entry name" value="BLUE COPPER PROTEIN"/>
    <property type="match status" value="1"/>
</dbReference>
<dbReference type="EMBL" id="CM018050">
    <property type="protein sequence ID" value="KAA8518388.1"/>
    <property type="molecule type" value="Genomic_DNA"/>
</dbReference>
<evidence type="ECO:0000256" key="4">
    <source>
        <dbReference type="ARBA" id="ARBA00022723"/>
    </source>
</evidence>
<evidence type="ECO:0000256" key="13">
    <source>
        <dbReference type="SAM" id="SignalP"/>
    </source>
</evidence>
<keyword evidence="11" id="KW-0325">Glycoprotein</keyword>
<dbReference type="GO" id="GO:0046872">
    <property type="term" value="F:metal ion binding"/>
    <property type="evidence" value="ECO:0007669"/>
    <property type="project" value="UniProtKB-KW"/>
</dbReference>
<keyword evidence="10" id="KW-1015">Disulfide bond</keyword>
<dbReference type="InterPro" id="IPR008972">
    <property type="entry name" value="Cupredoxin"/>
</dbReference>
<proteinExistence type="predicted"/>
<evidence type="ECO:0000256" key="12">
    <source>
        <dbReference type="SAM" id="Phobius"/>
    </source>
</evidence>
<keyword evidence="9 12" id="KW-0472">Membrane</keyword>
<dbReference type="GO" id="GO:0009610">
    <property type="term" value="P:response to symbiotic fungus"/>
    <property type="evidence" value="ECO:0007669"/>
    <property type="project" value="UniProtKB-ARBA"/>
</dbReference>